<evidence type="ECO:0000259" key="2">
    <source>
        <dbReference type="Pfam" id="PF18962"/>
    </source>
</evidence>
<evidence type="ECO:0000256" key="1">
    <source>
        <dbReference type="ARBA" id="ARBA00022729"/>
    </source>
</evidence>
<feature type="domain" description="Secretion system C-terminal sorting" evidence="2">
    <location>
        <begin position="235"/>
        <end position="303"/>
    </location>
</feature>
<keyword evidence="1" id="KW-0732">Signal</keyword>
<name>A0ABW5YNL6_9FLAO</name>
<dbReference type="Proteomes" id="UP001597534">
    <property type="component" value="Unassembled WGS sequence"/>
</dbReference>
<reference evidence="4" key="1">
    <citation type="journal article" date="2019" name="Int. J. Syst. Evol. Microbiol.">
        <title>The Global Catalogue of Microorganisms (GCM) 10K type strain sequencing project: providing services to taxonomists for standard genome sequencing and annotation.</title>
        <authorList>
            <consortium name="The Broad Institute Genomics Platform"/>
            <consortium name="The Broad Institute Genome Sequencing Center for Infectious Disease"/>
            <person name="Wu L."/>
            <person name="Ma J."/>
        </authorList>
    </citation>
    <scope>NUCLEOTIDE SEQUENCE [LARGE SCALE GENOMIC DNA]</scope>
    <source>
        <strain evidence="4">KCTC 22671</strain>
    </source>
</reference>
<proteinExistence type="predicted"/>
<dbReference type="NCBIfam" id="TIGR04183">
    <property type="entry name" value="Por_Secre_tail"/>
    <property type="match status" value="1"/>
</dbReference>
<accession>A0ABW5YNL6</accession>
<gene>
    <name evidence="3" type="ORF">ACFS5J_11375</name>
</gene>
<keyword evidence="4" id="KW-1185">Reference proteome</keyword>
<evidence type="ECO:0000313" key="3">
    <source>
        <dbReference type="EMBL" id="MFD2892610.1"/>
    </source>
</evidence>
<dbReference type="Pfam" id="PF18962">
    <property type="entry name" value="Por_Secre_tail"/>
    <property type="match status" value="1"/>
</dbReference>
<dbReference type="InterPro" id="IPR026444">
    <property type="entry name" value="Secre_tail"/>
</dbReference>
<organism evidence="3 4">
    <name type="scientific">Flavobacterium chuncheonense</name>
    <dbReference type="NCBI Taxonomy" id="2026653"/>
    <lineage>
        <taxon>Bacteria</taxon>
        <taxon>Pseudomonadati</taxon>
        <taxon>Bacteroidota</taxon>
        <taxon>Flavobacteriia</taxon>
        <taxon>Flavobacteriales</taxon>
        <taxon>Flavobacteriaceae</taxon>
        <taxon>Flavobacterium</taxon>
    </lineage>
</organism>
<evidence type="ECO:0000313" key="4">
    <source>
        <dbReference type="Proteomes" id="UP001597534"/>
    </source>
</evidence>
<dbReference type="RefSeq" id="WP_379812307.1">
    <property type="nucleotide sequence ID" value="NZ_JBHUPC010000017.1"/>
</dbReference>
<dbReference type="EMBL" id="JBHUPC010000017">
    <property type="protein sequence ID" value="MFD2892610.1"/>
    <property type="molecule type" value="Genomic_DNA"/>
</dbReference>
<protein>
    <submittedName>
        <fullName evidence="3">T9SS type A sorting domain-containing protein</fullName>
    </submittedName>
</protein>
<sequence>MSKFLYIVLFFSNFCISQIYYSHYINETSVWRYEAHRYLTGGMPGGINSTSYVTEYIDGTSNINGYTYYKKYSIWIRFGVQYPIYGPTYIREGSDGKFYKLDSTNTIETEYFDNNPFQNIQNGTTINDLSTNPIPSCTANVSFIAVGGLNLKKVENVGYKIEGIGGVYGGGICSGITYSCFHCPYDTHPNNYDLLYSYTKDGSTYYENSTGGSLSNYPVPSYLSTKSFDTFETKIFPNPTTDIVNIQSDFKIDVIEVFDIQGREIEIILLNDFQAKLNFNNYQKGTYIIKVKTELGTQIKKIILK</sequence>
<comment type="caution">
    <text evidence="3">The sequence shown here is derived from an EMBL/GenBank/DDBJ whole genome shotgun (WGS) entry which is preliminary data.</text>
</comment>